<proteinExistence type="predicted"/>
<dbReference type="NCBIfam" id="NF007702">
    <property type="entry name" value="PRK10387.1"/>
    <property type="match status" value="1"/>
</dbReference>
<dbReference type="Pfam" id="PF13417">
    <property type="entry name" value="GST_N_3"/>
    <property type="match status" value="1"/>
</dbReference>
<dbReference type="Pfam" id="PF04399">
    <property type="entry name" value="Glutaredoxin2_C"/>
    <property type="match status" value="1"/>
</dbReference>
<dbReference type="EMBL" id="PIFK01000065">
    <property type="protein sequence ID" value="PTP24059.1"/>
    <property type="molecule type" value="Genomic_DNA"/>
</dbReference>
<name>A0A2J6UWR6_VIBSP</name>
<dbReference type="SFLD" id="SFLDG01183">
    <property type="entry name" value="Grx2-like"/>
    <property type="match status" value="1"/>
</dbReference>
<dbReference type="InterPro" id="IPR040079">
    <property type="entry name" value="Glutathione_S-Trfase"/>
</dbReference>
<dbReference type="InterPro" id="IPR036249">
    <property type="entry name" value="Thioredoxin-like_sf"/>
</dbReference>
<dbReference type="InterPro" id="IPR004045">
    <property type="entry name" value="Glutathione_S-Trfase_N"/>
</dbReference>
<gene>
    <name evidence="1" type="ORF">CWO07_22355</name>
</gene>
<accession>A0A2J6UWR6</accession>
<dbReference type="InterPro" id="IPR036282">
    <property type="entry name" value="Glutathione-S-Trfase_C_sf"/>
</dbReference>
<dbReference type="AlphaFoldDB" id="A0A2J6UWR6"/>
<dbReference type="SFLD" id="SFLDS00019">
    <property type="entry name" value="Glutathione_Transferase_(cytos"/>
    <property type="match status" value="1"/>
</dbReference>
<dbReference type="SFLD" id="SFLDG01204">
    <property type="entry name" value="Grx2-like.1"/>
    <property type="match status" value="1"/>
</dbReference>
<dbReference type="PROSITE" id="PS50404">
    <property type="entry name" value="GST_NTER"/>
    <property type="match status" value="1"/>
</dbReference>
<comment type="caution">
    <text evidence="1">The sequence shown here is derived from an EMBL/GenBank/DDBJ whole genome shotgun (WGS) entry which is preliminary data.</text>
</comment>
<dbReference type="GO" id="GO:0005829">
    <property type="term" value="C:cytosol"/>
    <property type="evidence" value="ECO:0007669"/>
    <property type="project" value="InterPro"/>
</dbReference>
<dbReference type="SUPFAM" id="SSF52833">
    <property type="entry name" value="Thioredoxin-like"/>
    <property type="match status" value="1"/>
</dbReference>
<organism evidence="1 2">
    <name type="scientific">Vibrio splendidus</name>
    <dbReference type="NCBI Taxonomy" id="29497"/>
    <lineage>
        <taxon>Bacteria</taxon>
        <taxon>Pseudomonadati</taxon>
        <taxon>Pseudomonadota</taxon>
        <taxon>Gammaproteobacteria</taxon>
        <taxon>Vibrionales</taxon>
        <taxon>Vibrionaceae</taxon>
        <taxon>Vibrio</taxon>
    </lineage>
</organism>
<evidence type="ECO:0000313" key="1">
    <source>
        <dbReference type="EMBL" id="PTP24059.1"/>
    </source>
</evidence>
<dbReference type="SUPFAM" id="SSF47616">
    <property type="entry name" value="GST C-terminal domain-like"/>
    <property type="match status" value="1"/>
</dbReference>
<sequence length="210" mass="24095">MKLYIYDHCPFCARVAYIAQSLGLNIELVSVDYDDAQTLIDLIGKKMVPVLQKNDGSIMAESLDIIVYFMDLKSSDEKREPSEQAVLFQSRAFPLTQQIGRPRWWNLDLAEYRSAGAKEAWRASKETEGFNFEELLEKTPQYVQLINPLLKDAELLLDLENGESSLPLVDQALYFSMLRGFCVEPSITWPPALERWLEKQSQTLGIKLLR</sequence>
<evidence type="ECO:0000313" key="2">
    <source>
        <dbReference type="Proteomes" id="UP000244197"/>
    </source>
</evidence>
<dbReference type="Proteomes" id="UP000244197">
    <property type="component" value="Unassembled WGS sequence"/>
</dbReference>
<reference evidence="1 2" key="1">
    <citation type="submission" date="2017-11" db="EMBL/GenBank/DDBJ databases">
        <title>Population delineation of vibrios coincides with oyster pathogenicity.</title>
        <authorList>
            <person name="Bruto M."/>
            <person name="Labreuche Y."/>
            <person name="James A."/>
            <person name="Piel D."/>
            <person name="Chenivesse S."/>
            <person name="Petton B."/>
            <person name="Polz M.F."/>
            <person name="Le Roux F."/>
        </authorList>
    </citation>
    <scope>NUCLEOTIDE SEQUENCE [LARGE SCALE GENOMIC DNA]</scope>
    <source>
        <strain evidence="1 2">FF_144</strain>
    </source>
</reference>
<dbReference type="InterPro" id="IPR011901">
    <property type="entry name" value="Grx2"/>
</dbReference>
<dbReference type="RefSeq" id="WP_017079566.1">
    <property type="nucleotide sequence ID" value="NZ_CAWNTD010000015.1"/>
</dbReference>
<dbReference type="Gene3D" id="3.40.30.10">
    <property type="entry name" value="Glutaredoxin"/>
    <property type="match status" value="1"/>
</dbReference>
<protein>
    <submittedName>
        <fullName evidence="1">Glutaredoxin</fullName>
    </submittedName>
</protein>
<dbReference type="Gene3D" id="1.20.1050.10">
    <property type="match status" value="1"/>
</dbReference>
<dbReference type="PROSITE" id="PS51354">
    <property type="entry name" value="GLUTAREDOXIN_2"/>
    <property type="match status" value="1"/>
</dbReference>
<dbReference type="InterPro" id="IPR007494">
    <property type="entry name" value="Glutaredoxin2_C"/>
</dbReference>